<organism evidence="1 2">
    <name type="scientific">Moesziomyces aphidis</name>
    <name type="common">Pseudozyma aphidis</name>
    <dbReference type="NCBI Taxonomy" id="84754"/>
    <lineage>
        <taxon>Eukaryota</taxon>
        <taxon>Fungi</taxon>
        <taxon>Dikarya</taxon>
        <taxon>Basidiomycota</taxon>
        <taxon>Ustilaginomycotina</taxon>
        <taxon>Ustilaginomycetes</taxon>
        <taxon>Ustilaginales</taxon>
        <taxon>Ustilaginaceae</taxon>
        <taxon>Moesziomyces</taxon>
    </lineage>
</organism>
<keyword evidence="2" id="KW-1185">Reference proteome</keyword>
<name>W3VP48_MOEAP</name>
<evidence type="ECO:0000313" key="2">
    <source>
        <dbReference type="Proteomes" id="UP000019462"/>
    </source>
</evidence>
<dbReference type="AlphaFoldDB" id="W3VP48"/>
<dbReference type="HOGENOM" id="CLU_1595240_0_0_1"/>
<accession>W3VP48</accession>
<dbReference type="OrthoDB" id="10685528at2759"/>
<proteinExistence type="predicted"/>
<sequence length="167" mass="17873">MPERAPARLAASVQLSETSLADHAVPHPNNPGTEPWLAATDARTPLDNAAASNGLNGTAAKLYTSSSILPAKPVDGEWGSILSILADNGSMTEDKMLVFPSTGSSSTFPRIGVQYDPIRLNPIQALITDQRPALALISTHASNRRRRLRRRSWSLVLAHIALKTACT</sequence>
<protein>
    <submittedName>
        <fullName evidence="1">Uncharacterized protein</fullName>
    </submittedName>
</protein>
<gene>
    <name evidence="1" type="ORF">PaG_01737</name>
</gene>
<dbReference type="Proteomes" id="UP000019462">
    <property type="component" value="Unassembled WGS sequence"/>
</dbReference>
<evidence type="ECO:0000313" key="1">
    <source>
        <dbReference type="EMBL" id="ETS63453.1"/>
    </source>
</evidence>
<reference evidence="1 2" key="1">
    <citation type="journal article" date="2014" name="Genome Announc.">
        <title>Genome sequence of the basidiomycetous fungus Pseudozyma aphidis DSM70725, an efficient producer of biosurfactant mannosylerythritol lipids.</title>
        <authorList>
            <person name="Lorenz S."/>
            <person name="Guenther M."/>
            <person name="Grumaz C."/>
            <person name="Rupp S."/>
            <person name="Zibek S."/>
            <person name="Sohn K."/>
        </authorList>
    </citation>
    <scope>NUCLEOTIDE SEQUENCE [LARGE SCALE GENOMIC DNA]</scope>
    <source>
        <strain evidence="2">ATCC 32657 / CBS 517.83 / DSM 70725 / JCM 10318 / NBRC 10182 / NRRL Y-7954 / St-0401</strain>
    </source>
</reference>
<dbReference type="EMBL" id="AWNI01000008">
    <property type="protein sequence ID" value="ETS63453.1"/>
    <property type="molecule type" value="Genomic_DNA"/>
</dbReference>
<comment type="caution">
    <text evidence="1">The sequence shown here is derived from an EMBL/GenBank/DDBJ whole genome shotgun (WGS) entry which is preliminary data.</text>
</comment>